<dbReference type="GO" id="GO:0008270">
    <property type="term" value="F:zinc ion binding"/>
    <property type="evidence" value="ECO:0007669"/>
    <property type="project" value="UniProtKB-KW"/>
</dbReference>
<dbReference type="STRING" id="131310.A0A0N4ZWQ4"/>
<dbReference type="GO" id="GO:0005634">
    <property type="term" value="C:nucleus"/>
    <property type="evidence" value="ECO:0007669"/>
    <property type="project" value="UniProtKB-SubCell"/>
</dbReference>
<keyword evidence="7 11" id="KW-0238">DNA-binding</keyword>
<evidence type="ECO:0000256" key="3">
    <source>
        <dbReference type="ARBA" id="ARBA00022723"/>
    </source>
</evidence>
<evidence type="ECO:0000256" key="7">
    <source>
        <dbReference type="ARBA" id="ARBA00023125"/>
    </source>
</evidence>
<proteinExistence type="inferred from homology"/>
<dbReference type="SMART" id="SM00430">
    <property type="entry name" value="HOLI"/>
    <property type="match status" value="1"/>
</dbReference>
<keyword evidence="8 11" id="KW-0804">Transcription</keyword>
<dbReference type="InterPro" id="IPR001723">
    <property type="entry name" value="Nuclear_hrmn_rcpt"/>
</dbReference>
<dbReference type="GO" id="GO:0000978">
    <property type="term" value="F:RNA polymerase II cis-regulatory region sequence-specific DNA binding"/>
    <property type="evidence" value="ECO:0007669"/>
    <property type="project" value="InterPro"/>
</dbReference>
<keyword evidence="4 11" id="KW-0863">Zinc-finger</keyword>
<dbReference type="Pfam" id="PF00104">
    <property type="entry name" value="Hormone_recep"/>
    <property type="match status" value="1"/>
</dbReference>
<keyword evidence="3 11" id="KW-0479">Metal-binding</keyword>
<keyword evidence="5 11" id="KW-0862">Zinc</keyword>
<dbReference type="PRINTS" id="PR00047">
    <property type="entry name" value="STROIDFINGER"/>
</dbReference>
<dbReference type="Gene3D" id="3.30.50.10">
    <property type="entry name" value="Erythroid Transcription Factor GATA-1, subunit A"/>
    <property type="match status" value="1"/>
</dbReference>
<comment type="subcellular location">
    <subcellularLocation>
        <location evidence="1 11">Nucleus</location>
    </subcellularLocation>
</comment>
<evidence type="ECO:0000256" key="1">
    <source>
        <dbReference type="ARBA" id="ARBA00004123"/>
    </source>
</evidence>
<dbReference type="PROSITE" id="PS51843">
    <property type="entry name" value="NR_LBD"/>
    <property type="match status" value="1"/>
</dbReference>
<evidence type="ECO:0000256" key="6">
    <source>
        <dbReference type="ARBA" id="ARBA00023015"/>
    </source>
</evidence>
<dbReference type="SMART" id="SM00399">
    <property type="entry name" value="ZnF_C4"/>
    <property type="match status" value="1"/>
</dbReference>
<keyword evidence="14" id="KW-1185">Reference proteome</keyword>
<dbReference type="Gene3D" id="1.10.565.10">
    <property type="entry name" value="Retinoid X Receptor"/>
    <property type="match status" value="1"/>
</dbReference>
<reference evidence="15" key="1">
    <citation type="submission" date="2017-02" db="UniProtKB">
        <authorList>
            <consortium name="WormBaseParasite"/>
        </authorList>
    </citation>
    <scope>IDENTIFICATION</scope>
</reference>
<evidence type="ECO:0000256" key="9">
    <source>
        <dbReference type="ARBA" id="ARBA00023170"/>
    </source>
</evidence>
<dbReference type="InterPro" id="IPR013088">
    <property type="entry name" value="Znf_NHR/GATA"/>
</dbReference>
<dbReference type="Proteomes" id="UP000038045">
    <property type="component" value="Unplaced"/>
</dbReference>
<dbReference type="PROSITE" id="PS51030">
    <property type="entry name" value="NUCLEAR_REC_DBD_2"/>
    <property type="match status" value="1"/>
</dbReference>
<feature type="domain" description="NR LBD" evidence="13">
    <location>
        <begin position="178"/>
        <end position="431"/>
    </location>
</feature>
<organism evidence="14 15">
    <name type="scientific">Parastrongyloides trichosuri</name>
    <name type="common">Possum-specific nematode worm</name>
    <dbReference type="NCBI Taxonomy" id="131310"/>
    <lineage>
        <taxon>Eukaryota</taxon>
        <taxon>Metazoa</taxon>
        <taxon>Ecdysozoa</taxon>
        <taxon>Nematoda</taxon>
        <taxon>Chromadorea</taxon>
        <taxon>Rhabditida</taxon>
        <taxon>Tylenchina</taxon>
        <taxon>Panagrolaimomorpha</taxon>
        <taxon>Strongyloidoidea</taxon>
        <taxon>Strongyloididae</taxon>
        <taxon>Parastrongyloides</taxon>
    </lineage>
</organism>
<dbReference type="PRINTS" id="PR00398">
    <property type="entry name" value="STRDHORMONER"/>
</dbReference>
<evidence type="ECO:0000256" key="8">
    <source>
        <dbReference type="ARBA" id="ARBA00023163"/>
    </source>
</evidence>
<dbReference type="PROSITE" id="PS00031">
    <property type="entry name" value="NUCLEAR_REC_DBD_1"/>
    <property type="match status" value="1"/>
</dbReference>
<evidence type="ECO:0000256" key="4">
    <source>
        <dbReference type="ARBA" id="ARBA00022771"/>
    </source>
</evidence>
<sequence length="549" mass="62975">MSEGVLLKQETSPNSESQNEELCLVCSDISTGYHYGVPSCNGCKTFFRRTIMKKQQFVCHYTGNCPVDKSIRCACRHCRFEKCLSVGMDRNAIQQNRDPIGYTKRTRRYPKIENVPTVKSLLVNNNDNNICKANNIPINNQPLSNQSTSNVTCKCNMTPIENTPESREEDNLFLRLIELESIMDKLRCSHMVIKENLCDLIQSPSIFMNKEFIDMQTRNIHTYTSLRPAGSADFQYWHERDWILMIEWAKNLPSYPSLPTSDRLALLRYSSLTFPSLQQIFYTPENANNDIIFPNGSFFNNEYPNDRPAGYNRKKMQLLEQLHRPMKKLRINSAEYTAIRAIFFLNPDAPDLNHDSAEVIAVDRSKITSALYRYLVKNYGLIEAPKRYTSLLLLGTVLAAMVVEMREAVVVADFFEQIEFSAFAKQLLFGSDGDHDHLHREGHCPLKCVRPTITSSENSSVIFNQPMITNNEIKCEQTSSPKIDIQQNGFNNFNFTDIASNTIPIPSNPQYSLPNPASQFQQLFTAHHANMYIDFMNMQNTVARNKYDC</sequence>
<evidence type="ECO:0000259" key="12">
    <source>
        <dbReference type="PROSITE" id="PS51030"/>
    </source>
</evidence>
<dbReference type="SUPFAM" id="SSF57716">
    <property type="entry name" value="Glucocorticoid receptor-like (DNA-binding domain)"/>
    <property type="match status" value="1"/>
</dbReference>
<accession>A0A0N4ZWQ4</accession>
<evidence type="ECO:0000259" key="13">
    <source>
        <dbReference type="PROSITE" id="PS51843"/>
    </source>
</evidence>
<feature type="domain" description="Nuclear receptor" evidence="12">
    <location>
        <begin position="20"/>
        <end position="95"/>
    </location>
</feature>
<dbReference type="CDD" id="cd06157">
    <property type="entry name" value="NR_LBD"/>
    <property type="match status" value="1"/>
</dbReference>
<dbReference type="WBParaSite" id="PTRK_0001312000.1">
    <property type="protein sequence ID" value="PTRK_0001312000.1"/>
    <property type="gene ID" value="PTRK_0001312000"/>
</dbReference>
<dbReference type="SUPFAM" id="SSF48508">
    <property type="entry name" value="Nuclear receptor ligand-binding domain"/>
    <property type="match status" value="1"/>
</dbReference>
<keyword evidence="9 11" id="KW-0675">Receptor</keyword>
<name>A0A0N4ZWQ4_PARTI</name>
<dbReference type="PANTHER" id="PTHR24083">
    <property type="entry name" value="NUCLEAR HORMONE RECEPTOR"/>
    <property type="match status" value="1"/>
</dbReference>
<evidence type="ECO:0000313" key="14">
    <source>
        <dbReference type="Proteomes" id="UP000038045"/>
    </source>
</evidence>
<dbReference type="InterPro" id="IPR049636">
    <property type="entry name" value="HNF4-like_DBD"/>
</dbReference>
<dbReference type="AlphaFoldDB" id="A0A0N4ZWQ4"/>
<dbReference type="CDD" id="cd06960">
    <property type="entry name" value="NR_DBD_HNF4A"/>
    <property type="match status" value="1"/>
</dbReference>
<evidence type="ECO:0000313" key="15">
    <source>
        <dbReference type="WBParaSite" id="PTRK_0001312000.1"/>
    </source>
</evidence>
<evidence type="ECO:0000256" key="10">
    <source>
        <dbReference type="ARBA" id="ARBA00023242"/>
    </source>
</evidence>
<dbReference type="FunFam" id="3.30.50.10:FF:000030">
    <property type="entry name" value="Nuclear Hormone Receptor family"/>
    <property type="match status" value="1"/>
</dbReference>
<dbReference type="GO" id="GO:0003700">
    <property type="term" value="F:DNA-binding transcription factor activity"/>
    <property type="evidence" value="ECO:0007669"/>
    <property type="project" value="InterPro"/>
</dbReference>
<dbReference type="InterPro" id="IPR001628">
    <property type="entry name" value="Znf_hrmn_rcpt"/>
</dbReference>
<dbReference type="InterPro" id="IPR000536">
    <property type="entry name" value="Nucl_hrmn_rcpt_lig-bd"/>
</dbReference>
<dbReference type="InterPro" id="IPR035500">
    <property type="entry name" value="NHR-like_dom_sf"/>
</dbReference>
<dbReference type="Pfam" id="PF00105">
    <property type="entry name" value="zf-C4"/>
    <property type="match status" value="1"/>
</dbReference>
<keyword evidence="10 11" id="KW-0539">Nucleus</keyword>
<comment type="similarity">
    <text evidence="2 11">Belongs to the nuclear hormone receptor family.</text>
</comment>
<evidence type="ECO:0000256" key="2">
    <source>
        <dbReference type="ARBA" id="ARBA00005993"/>
    </source>
</evidence>
<evidence type="ECO:0000256" key="5">
    <source>
        <dbReference type="ARBA" id="ARBA00022833"/>
    </source>
</evidence>
<dbReference type="InterPro" id="IPR050274">
    <property type="entry name" value="Nuclear_hormone_rcpt_NR2"/>
</dbReference>
<protein>
    <submittedName>
        <fullName evidence="15">Nuclear receptor domain-containing protein</fullName>
    </submittedName>
</protein>
<keyword evidence="6 11" id="KW-0805">Transcription regulation</keyword>
<evidence type="ECO:0000256" key="11">
    <source>
        <dbReference type="RuleBase" id="RU004334"/>
    </source>
</evidence>